<reference evidence="8" key="1">
    <citation type="journal article" date="2019" name="Int. J. Syst. Evol. Microbiol.">
        <title>The Global Catalogue of Microorganisms (GCM) 10K type strain sequencing project: providing services to taxonomists for standard genome sequencing and annotation.</title>
        <authorList>
            <consortium name="The Broad Institute Genomics Platform"/>
            <consortium name="The Broad Institute Genome Sequencing Center for Infectious Disease"/>
            <person name="Wu L."/>
            <person name="Ma J."/>
        </authorList>
    </citation>
    <scope>NUCLEOTIDE SEQUENCE [LARGE SCALE GENOMIC DNA]</scope>
    <source>
        <strain evidence="8">CGMCC 4.7132</strain>
    </source>
</reference>
<dbReference type="InterPro" id="IPR002213">
    <property type="entry name" value="UDP_glucos_trans"/>
</dbReference>
<keyword evidence="2" id="KW-0328">Glycosyltransferase</keyword>
<evidence type="ECO:0000313" key="8">
    <source>
        <dbReference type="Proteomes" id="UP001596004"/>
    </source>
</evidence>
<dbReference type="InterPro" id="IPR048284">
    <property type="entry name" value="EryCIII-like_N"/>
</dbReference>
<dbReference type="PANTHER" id="PTHR48050:SF13">
    <property type="entry name" value="STEROL 3-BETA-GLUCOSYLTRANSFERASE UGT80A2"/>
    <property type="match status" value="1"/>
</dbReference>
<comment type="similarity">
    <text evidence="1">Belongs to the glycosyltransferase 28 family.</text>
</comment>
<dbReference type="CDD" id="cd03784">
    <property type="entry name" value="GT1_Gtf-like"/>
    <property type="match status" value="1"/>
</dbReference>
<dbReference type="Pfam" id="PF06722">
    <property type="entry name" value="EryCIII-like_C"/>
    <property type="match status" value="2"/>
</dbReference>
<dbReference type="RefSeq" id="WP_380842396.1">
    <property type="nucleotide sequence ID" value="NZ_JBHSFP010000014.1"/>
</dbReference>
<comment type="caution">
    <text evidence="7">The sequence shown here is derived from an EMBL/GenBank/DDBJ whole genome shotgun (WGS) entry which is preliminary data.</text>
</comment>
<evidence type="ECO:0000259" key="5">
    <source>
        <dbReference type="Pfam" id="PF06722"/>
    </source>
</evidence>
<proteinExistence type="inferred from homology"/>
<feature type="domain" description="Erythromycin biosynthesis protein CIII-like C-terminal" evidence="5">
    <location>
        <begin position="769"/>
        <end position="872"/>
    </location>
</feature>
<evidence type="ECO:0000256" key="2">
    <source>
        <dbReference type="ARBA" id="ARBA00022676"/>
    </source>
</evidence>
<keyword evidence="3" id="KW-0808">Transferase</keyword>
<evidence type="ECO:0000256" key="3">
    <source>
        <dbReference type="ARBA" id="ARBA00022679"/>
    </source>
</evidence>
<organism evidence="7 8">
    <name type="scientific">Sphaerisporangium dianthi</name>
    <dbReference type="NCBI Taxonomy" id="1436120"/>
    <lineage>
        <taxon>Bacteria</taxon>
        <taxon>Bacillati</taxon>
        <taxon>Actinomycetota</taxon>
        <taxon>Actinomycetes</taxon>
        <taxon>Streptosporangiales</taxon>
        <taxon>Streptosporangiaceae</taxon>
        <taxon>Sphaerisporangium</taxon>
    </lineage>
</organism>
<keyword evidence="8" id="KW-1185">Reference proteome</keyword>
<evidence type="ECO:0000259" key="6">
    <source>
        <dbReference type="Pfam" id="PF21036"/>
    </source>
</evidence>
<feature type="domain" description="Erythromycin biosynthesis protein CIII-like N-terminal" evidence="6">
    <location>
        <begin position="517"/>
        <end position="725"/>
    </location>
</feature>
<dbReference type="Pfam" id="PF21036">
    <property type="entry name" value="EryCIII-like_N"/>
    <property type="match status" value="2"/>
</dbReference>
<evidence type="ECO:0000313" key="7">
    <source>
        <dbReference type="EMBL" id="MFC4533203.1"/>
    </source>
</evidence>
<dbReference type="PANTHER" id="PTHR48050">
    <property type="entry name" value="STEROL 3-BETA-GLUCOSYLTRANSFERASE"/>
    <property type="match status" value="1"/>
</dbReference>
<evidence type="ECO:0000256" key="4">
    <source>
        <dbReference type="SAM" id="MobiDB-lite"/>
    </source>
</evidence>
<feature type="region of interest" description="Disordered" evidence="4">
    <location>
        <begin position="470"/>
        <end position="490"/>
    </location>
</feature>
<name>A0ABV9CJK0_9ACTN</name>
<dbReference type="Proteomes" id="UP001596004">
    <property type="component" value="Unassembled WGS sequence"/>
</dbReference>
<accession>A0ABV9CJK0</accession>
<protein>
    <submittedName>
        <fullName evidence="7">Nucleotide disphospho-sugar-binding domain-containing protein</fullName>
    </submittedName>
</protein>
<dbReference type="InterPro" id="IPR010610">
    <property type="entry name" value="EryCIII-like_C"/>
</dbReference>
<dbReference type="SUPFAM" id="SSF53756">
    <property type="entry name" value="UDP-Glycosyltransferase/glycogen phosphorylase"/>
    <property type="match status" value="2"/>
</dbReference>
<dbReference type="InterPro" id="IPR050426">
    <property type="entry name" value="Glycosyltransferase_28"/>
</dbReference>
<feature type="region of interest" description="Disordered" evidence="4">
    <location>
        <begin position="387"/>
        <end position="416"/>
    </location>
</feature>
<sequence>MRVLFISWAWPSHFYPMVPLAWAMRSAGHEVLVATQPAMTEAAVRTGLPVALVGRSDDTLSEIRRIGGPQKEDNRFRSWTDLRRFRSLNAQLYVRLAEDMIPATRALAAEWRPDMVVFEPTTYAGPVVAAELGVPAVRHLWGVDFPYLLREFDDEALAPLRARFDLDPVETLGVATVDVCPERMQVPPSPHVPMAVRRLRARYTPYNGPAVMPRWLLTPPERPRICVTGGTSWVHVPHPSQTGRIIRAAATLDVEVVAAVTAEAAAQMGPMPDNVRFARSLPLHLLLPTCVAYSSQGGMGSIMTAVTCGLPQLAAPLVADQRLNAERLVSTGAARMVLPHEADAETIRSHLSALLSDPAHREAAATLRAESQAQAPLSEVVEELASLPRPGRARRGAAVAGGRERAPRSAGPNGKALAPAVAAGEAPDPAVATGKVPEPAVMAGEAFEIAAAAREAPAPAVNAGEAFEAAVGAGPGSPPARRGSRAGTSRPARGLRVLFTPAYGGPVPARALVAAAWAFRVAGHEVRFAATPAIERAVAAAGLAAVPVGEGVDMDAALRAQLPSAQDCAALVTTQFHKGYGPAMYVAEELAEGEEGATPWALAYRDALLASVAAALRVADTAIAGTVEFARRWRPDLVVFGPRGYAGPLVARLCGVPAVRHLPGMDFGWLTEAVEAAALEPLWARYGLTGPDMSGTVTIDPCPSALRAHDGSPRLPVRFVPHSGAPGPLPAPRGRVCVAMGAESWWLPEQRAVAGLVTAALDDAAPASVSLAEALRGSDVLVTAGDDASLLTAVMAGVPAVVLPQLPEHAWRAQQYVATGAGLAIPPAELTPDAVRDAVARLRSDTGHRPPLRHMRAELEERPTYQDLVAELPGLLGVG</sequence>
<feature type="domain" description="Erythromycin biosynthesis protein CIII-like N-terminal" evidence="6">
    <location>
        <begin position="22"/>
        <end position="230"/>
    </location>
</feature>
<feature type="domain" description="Erythromycin biosynthesis protein CIII-like C-terminal" evidence="5">
    <location>
        <begin position="245"/>
        <end position="386"/>
    </location>
</feature>
<dbReference type="EMBL" id="JBHSFP010000014">
    <property type="protein sequence ID" value="MFC4533203.1"/>
    <property type="molecule type" value="Genomic_DNA"/>
</dbReference>
<dbReference type="Gene3D" id="3.40.50.2000">
    <property type="entry name" value="Glycogen Phosphorylase B"/>
    <property type="match status" value="4"/>
</dbReference>
<gene>
    <name evidence="7" type="ORF">ACFO60_20720</name>
</gene>
<evidence type="ECO:0000256" key="1">
    <source>
        <dbReference type="ARBA" id="ARBA00006962"/>
    </source>
</evidence>